<protein>
    <submittedName>
        <fullName evidence="1">Uncharacterized protein</fullName>
    </submittedName>
</protein>
<dbReference type="EMBL" id="LOHG01000024">
    <property type="protein sequence ID" value="MCI8212598.1"/>
    <property type="molecule type" value="Genomic_DNA"/>
</dbReference>
<reference evidence="1 2" key="1">
    <citation type="submission" date="2015-12" db="EMBL/GenBank/DDBJ databases">
        <title>Phylogenomics in the description of a new species in the Pseudomonas syringae group.</title>
        <authorList>
            <person name="Busquets A."/>
            <person name="Gomila M."/>
            <person name="Beiki F."/>
            <person name="Rahimian H."/>
            <person name="Mulet M."/>
            <person name="Sanchez D."/>
            <person name="Garcia-Valdes E."/>
            <person name="Lalucat J."/>
        </authorList>
    </citation>
    <scope>NUCLEOTIDE SEQUENCE [LARGE SCALE GENOMIC DNA]</scope>
    <source>
        <strain evidence="1 2">S25</strain>
    </source>
</reference>
<comment type="caution">
    <text evidence="1">The sequence shown here is derived from an EMBL/GenBank/DDBJ whole genome shotgun (WGS) entry which is preliminary data.</text>
</comment>
<sequence length="89" mass="10383">MKCERKNLTLRLWNDSYRTEAVPADHLIELARILDTEFSSAEVKLALSTTRLQPSSYVNLRRVLLTLRRSEVVTRRLTLWERITGRLAA</sequence>
<keyword evidence="2" id="KW-1185">Reference proteome</keyword>
<proteinExistence type="predicted"/>
<gene>
    <name evidence="1" type="ORF">AUC61_23995</name>
</gene>
<evidence type="ECO:0000313" key="2">
    <source>
        <dbReference type="Proteomes" id="UP001320513"/>
    </source>
</evidence>
<dbReference type="RefSeq" id="WP_243248719.1">
    <property type="nucleotide sequence ID" value="NZ_LOHG01000024.1"/>
</dbReference>
<dbReference type="Proteomes" id="UP001320513">
    <property type="component" value="Unassembled WGS sequence"/>
</dbReference>
<name>A0ABS9ZRS1_9PSED</name>
<organism evidence="1 2">
    <name type="scientific">Pseudomonas maioricensis</name>
    <dbReference type="NCBI Taxonomy" id="1766623"/>
    <lineage>
        <taxon>Bacteria</taxon>
        <taxon>Pseudomonadati</taxon>
        <taxon>Pseudomonadota</taxon>
        <taxon>Gammaproteobacteria</taxon>
        <taxon>Pseudomonadales</taxon>
        <taxon>Pseudomonadaceae</taxon>
        <taxon>Pseudomonas</taxon>
    </lineage>
</organism>
<accession>A0ABS9ZRS1</accession>
<evidence type="ECO:0000313" key="1">
    <source>
        <dbReference type="EMBL" id="MCI8212598.1"/>
    </source>
</evidence>